<name>A0ABQ4PQ18_9GAMM</name>
<dbReference type="EMBL" id="BPEY01000104">
    <property type="protein sequence ID" value="GIU51072.1"/>
    <property type="molecule type" value="Genomic_DNA"/>
</dbReference>
<evidence type="ECO:0000313" key="1">
    <source>
        <dbReference type="EMBL" id="GIU51072.1"/>
    </source>
</evidence>
<dbReference type="Pfam" id="PF26363">
    <property type="entry name" value="Phospholipase-like"/>
    <property type="match status" value="1"/>
</dbReference>
<proteinExistence type="predicted"/>
<dbReference type="SUPFAM" id="SSF53474">
    <property type="entry name" value="alpha/beta-Hydrolases"/>
    <property type="match status" value="1"/>
</dbReference>
<reference evidence="1" key="1">
    <citation type="submission" date="2021-05" db="EMBL/GenBank/DDBJ databases">
        <title>Molecular characterization for Shewanella algae harboring chromosomal blaOXA-55-like strains isolated from clinical and environment sample.</title>
        <authorList>
            <person name="Ohama Y."/>
            <person name="Aoki K."/>
            <person name="Harada S."/>
            <person name="Moriya K."/>
            <person name="Ishii Y."/>
            <person name="Tateda K."/>
        </authorList>
    </citation>
    <scope>NUCLEOTIDE SEQUENCE</scope>
    <source>
        <strain evidence="1">JCM 11563</strain>
    </source>
</reference>
<dbReference type="RefSeq" id="WP_220782914.1">
    <property type="nucleotide sequence ID" value="NZ_BPEY01000104.1"/>
</dbReference>
<dbReference type="CDD" id="cd14737">
    <property type="entry name" value="PAAR_1"/>
    <property type="match status" value="1"/>
</dbReference>
<dbReference type="InterPro" id="IPR029058">
    <property type="entry name" value="AB_hydrolase_fold"/>
</dbReference>
<dbReference type="Proteomes" id="UP000887104">
    <property type="component" value="Unassembled WGS sequence"/>
</dbReference>
<protein>
    <recommendedName>
        <fullName evidence="3">Phospholipase</fullName>
    </recommendedName>
</protein>
<sequence>MPKAARLGDSCAGHGCMPATPIIAGSGDVSVNGMPAARKGDTVLLHMCPCPKMPHGIHGRSISAGSSNVSINGKPAARVGDAVGCGGSVAAGSGDVLIGDTPYKSPTHKCGENAVKDNTPLLAMAPMPILAAIKWGEPANQFITADSVVTTVKQRKARYQARKKLASSTANESDPKIKAASERLDFNNDSILRAEAAQYVYRVDENRRDPAKYPLPEAPVGLEVLDTKTIPGLGNAVVMDKESGFGAAIFKSEINDATMLTYRGTNNGVTGKKDWMTNGAQGIGKQTKQYDQAMDLALQVKRSLGKEVEIVGHSLGGGLAASAVGVTGIKGYSFNSAGLHENTVNRRGGLKMEKIKGLIQSQSVDGEVLTLLQSNRGVVAPLLTGVGSVLGGTVGTAIGGILGAAILNSGAAPEAPGNMRELESIEGGNPVTRHGMEQVIAGIEAQKKQDISTLTQYHWGQ</sequence>
<dbReference type="InterPro" id="IPR008727">
    <property type="entry name" value="PAAR_motif"/>
</dbReference>
<evidence type="ECO:0008006" key="3">
    <source>
        <dbReference type="Google" id="ProtNLM"/>
    </source>
</evidence>
<keyword evidence="2" id="KW-1185">Reference proteome</keyword>
<comment type="caution">
    <text evidence="1">The sequence shown here is derived from an EMBL/GenBank/DDBJ whole genome shotgun (WGS) entry which is preliminary data.</text>
</comment>
<accession>A0ABQ4PQ18</accession>
<dbReference type="Gene3D" id="2.60.200.60">
    <property type="match status" value="1"/>
</dbReference>
<evidence type="ECO:0000313" key="2">
    <source>
        <dbReference type="Proteomes" id="UP000887104"/>
    </source>
</evidence>
<gene>
    <name evidence="1" type="ORF">TUM4438_39390</name>
</gene>
<dbReference type="Pfam" id="PF05488">
    <property type="entry name" value="PAAR_motif"/>
    <property type="match status" value="1"/>
</dbReference>
<organism evidence="1 2">
    <name type="scientific">Shewanella sairae</name>
    <dbReference type="NCBI Taxonomy" id="190310"/>
    <lineage>
        <taxon>Bacteria</taxon>
        <taxon>Pseudomonadati</taxon>
        <taxon>Pseudomonadota</taxon>
        <taxon>Gammaproteobacteria</taxon>
        <taxon>Alteromonadales</taxon>
        <taxon>Shewanellaceae</taxon>
        <taxon>Shewanella</taxon>
    </lineage>
</organism>